<gene>
    <name evidence="1" type="ORF">ACFQNG_07660</name>
</gene>
<organism evidence="1 2">
    <name type="scientific">Laceyella putida</name>
    <dbReference type="NCBI Taxonomy" id="110101"/>
    <lineage>
        <taxon>Bacteria</taxon>
        <taxon>Bacillati</taxon>
        <taxon>Bacillota</taxon>
        <taxon>Bacilli</taxon>
        <taxon>Bacillales</taxon>
        <taxon>Thermoactinomycetaceae</taxon>
        <taxon>Laceyella</taxon>
    </lineage>
</organism>
<accession>A0ABW2RJ89</accession>
<protein>
    <recommendedName>
        <fullName evidence="3">Winged helix-turn helix domain-containing protein</fullName>
    </recommendedName>
</protein>
<name>A0ABW2RJ89_9BACL</name>
<reference evidence="2" key="1">
    <citation type="journal article" date="2019" name="Int. J. Syst. Evol. Microbiol.">
        <title>The Global Catalogue of Microorganisms (GCM) 10K type strain sequencing project: providing services to taxonomists for standard genome sequencing and annotation.</title>
        <authorList>
            <consortium name="The Broad Institute Genomics Platform"/>
            <consortium name="The Broad Institute Genome Sequencing Center for Infectious Disease"/>
            <person name="Wu L."/>
            <person name="Ma J."/>
        </authorList>
    </citation>
    <scope>NUCLEOTIDE SEQUENCE [LARGE SCALE GENOMIC DNA]</scope>
    <source>
        <strain evidence="2">CGMCC 1.12942</strain>
    </source>
</reference>
<evidence type="ECO:0000313" key="2">
    <source>
        <dbReference type="Proteomes" id="UP001596500"/>
    </source>
</evidence>
<evidence type="ECO:0008006" key="3">
    <source>
        <dbReference type="Google" id="ProtNLM"/>
    </source>
</evidence>
<comment type="caution">
    <text evidence="1">The sequence shown here is derived from an EMBL/GenBank/DDBJ whole genome shotgun (WGS) entry which is preliminary data.</text>
</comment>
<dbReference type="EMBL" id="JBHTBW010000019">
    <property type="protein sequence ID" value="MFC7441029.1"/>
    <property type="molecule type" value="Genomic_DNA"/>
</dbReference>
<evidence type="ECO:0000313" key="1">
    <source>
        <dbReference type="EMBL" id="MFC7441029.1"/>
    </source>
</evidence>
<keyword evidence="2" id="KW-1185">Reference proteome</keyword>
<proteinExistence type="predicted"/>
<sequence>MKCGWQQAGFSISGKGWQVRALLRQLAKHPLTVKQYVERKQRNHSSPLSP</sequence>
<dbReference type="RefSeq" id="WP_379864305.1">
    <property type="nucleotide sequence ID" value="NZ_JBHTBW010000019.1"/>
</dbReference>
<dbReference type="Proteomes" id="UP001596500">
    <property type="component" value="Unassembled WGS sequence"/>
</dbReference>